<proteinExistence type="predicted"/>
<name>A0ACC0X3J0_9ROSI</name>
<dbReference type="Proteomes" id="UP001163603">
    <property type="component" value="Chromosome 14"/>
</dbReference>
<accession>A0ACC0X3J0</accession>
<organism evidence="1 2">
    <name type="scientific">Pistacia integerrima</name>
    <dbReference type="NCBI Taxonomy" id="434235"/>
    <lineage>
        <taxon>Eukaryota</taxon>
        <taxon>Viridiplantae</taxon>
        <taxon>Streptophyta</taxon>
        <taxon>Embryophyta</taxon>
        <taxon>Tracheophyta</taxon>
        <taxon>Spermatophyta</taxon>
        <taxon>Magnoliopsida</taxon>
        <taxon>eudicotyledons</taxon>
        <taxon>Gunneridae</taxon>
        <taxon>Pentapetalae</taxon>
        <taxon>rosids</taxon>
        <taxon>malvids</taxon>
        <taxon>Sapindales</taxon>
        <taxon>Anacardiaceae</taxon>
        <taxon>Pistacia</taxon>
    </lineage>
</organism>
<comment type="caution">
    <text evidence="1">The sequence shown here is derived from an EMBL/GenBank/DDBJ whole genome shotgun (WGS) entry which is preliminary data.</text>
</comment>
<protein>
    <submittedName>
        <fullName evidence="1">Uncharacterized protein</fullName>
    </submittedName>
</protein>
<evidence type="ECO:0000313" key="1">
    <source>
        <dbReference type="EMBL" id="KAJ0009983.1"/>
    </source>
</evidence>
<evidence type="ECO:0000313" key="2">
    <source>
        <dbReference type="Proteomes" id="UP001163603"/>
    </source>
</evidence>
<gene>
    <name evidence="1" type="ORF">Pint_34845</name>
</gene>
<reference evidence="2" key="1">
    <citation type="journal article" date="2023" name="G3 (Bethesda)">
        <title>Genome assembly and association tests identify interacting loci associated with vigor, precocity, and sex in interspecific pistachio rootstocks.</title>
        <authorList>
            <person name="Palmer W."/>
            <person name="Jacygrad E."/>
            <person name="Sagayaradj S."/>
            <person name="Cavanaugh K."/>
            <person name="Han R."/>
            <person name="Bertier L."/>
            <person name="Beede B."/>
            <person name="Kafkas S."/>
            <person name="Golino D."/>
            <person name="Preece J."/>
            <person name="Michelmore R."/>
        </authorList>
    </citation>
    <scope>NUCLEOTIDE SEQUENCE [LARGE SCALE GENOMIC DNA]</scope>
</reference>
<dbReference type="EMBL" id="CM047749">
    <property type="protein sequence ID" value="KAJ0009983.1"/>
    <property type="molecule type" value="Genomic_DNA"/>
</dbReference>
<sequence length="100" mass="11209">MLPPPRGTFVDREELIQHVGDFGRIPGMWKLSSNFKRDKVAVLGCDRGGVYCNRRKTIDESSAESIRTRKTGSRLTNCPVRPFQFQSSPVPFSPVQSSPV</sequence>
<keyword evidence="2" id="KW-1185">Reference proteome</keyword>